<evidence type="ECO:0000313" key="2">
    <source>
        <dbReference type="Proteomes" id="UP000231092"/>
    </source>
</evidence>
<dbReference type="Proteomes" id="UP000231092">
    <property type="component" value="Unassembled WGS sequence"/>
</dbReference>
<dbReference type="EMBL" id="PGET01000001">
    <property type="protein sequence ID" value="PJJ30648.1"/>
    <property type="molecule type" value="Genomic_DNA"/>
</dbReference>
<name>A0A2M8ZB34_9FIRM</name>
<proteinExistence type="predicted"/>
<comment type="caution">
    <text evidence="1">The sequence shown here is derived from an EMBL/GenBank/DDBJ whole genome shotgun (WGS) entry which is preliminary data.</text>
</comment>
<gene>
    <name evidence="1" type="ORF">H171_4256</name>
</gene>
<organism evidence="1 2">
    <name type="scientific">[Clostridium] celerecrescens 18A</name>
    <dbReference type="NCBI Taxonomy" id="1286362"/>
    <lineage>
        <taxon>Bacteria</taxon>
        <taxon>Bacillati</taxon>
        <taxon>Bacillota</taxon>
        <taxon>Clostridia</taxon>
        <taxon>Lachnospirales</taxon>
        <taxon>Lachnospiraceae</taxon>
        <taxon>Lacrimispora</taxon>
    </lineage>
</organism>
<evidence type="ECO:0000313" key="1">
    <source>
        <dbReference type="EMBL" id="PJJ30648.1"/>
    </source>
</evidence>
<accession>A0A2M8ZB34</accession>
<dbReference type="AlphaFoldDB" id="A0A2M8ZB34"/>
<protein>
    <submittedName>
        <fullName evidence="1">Uncharacterized protein</fullName>
    </submittedName>
</protein>
<sequence length="76" mass="8648">MLSLFPLMFRRKVVAMDVLGMYLLQRVSNELTIQKYGSFENHFVTPVPDSAAAKAAHEGYLSSSKQVIRRVRQGDF</sequence>
<reference evidence="1 2" key="1">
    <citation type="submission" date="2017-11" db="EMBL/GenBank/DDBJ databases">
        <title>Understudied soil microbes with underappreciated capabilities: Untangling the Clostridium saccharolyticum group.</title>
        <authorList>
            <person name="Leschine S."/>
        </authorList>
    </citation>
    <scope>NUCLEOTIDE SEQUENCE [LARGE SCALE GENOMIC DNA]</scope>
    <source>
        <strain evidence="1 2">18A</strain>
    </source>
</reference>